<evidence type="ECO:0000256" key="2">
    <source>
        <dbReference type="ARBA" id="ARBA00005184"/>
    </source>
</evidence>
<accession>A0A6N2KDK5</accession>
<evidence type="ECO:0000256" key="7">
    <source>
        <dbReference type="ARBA" id="ARBA00022801"/>
    </source>
</evidence>
<dbReference type="SUPFAM" id="SSF101148">
    <property type="entry name" value="Plant invertase/pectin methylesterase inhibitor"/>
    <property type="match status" value="1"/>
</dbReference>
<keyword evidence="13" id="KW-0472">Membrane</keyword>
<protein>
    <recommendedName>
        <fullName evidence="5">pectinesterase</fullName>
        <ecNumber evidence="5">3.1.1.11</ecNumber>
    </recommendedName>
</protein>
<dbReference type="FunFam" id="1.20.140.40:FF:000001">
    <property type="entry name" value="Pectinesterase"/>
    <property type="match status" value="1"/>
</dbReference>
<sequence length="561" mass="60833">MLGKVIVSGVSLILVVGVIIGVVATVHQSNAGSSNGTESLSPQMKAVSALCQPTYYKDACTNTLSALNSTDPKELIKGSILAISASLKKSFNLTDDLLVKAADNAAARDKTALNDCKELLQNASESLQDTLSKVGEIDLPSLSSRSDDFRTWLSSIIAYQEMCLDGFEDGSHLRDQVRNSTDYGSELTDNVLNILAGLSQVLNSLGLKLDFPSISRQLLQADHGFPAWMSAADRKLLASGGHGGARPNAVVAQDGSGQFKTIGAALAAYPKNLRGRYVVYVKAGTYREYVAVAKDQPNVFIYGDGSRKTIVTGNRSFAKDGLGTWKTATFIVEADGFIAKSIGFANTAGPDGHQAVAIRANSDMSAFYNCRFDGYQDTVLYQTGRQFYRNCVLSGTVDFLFGYGSAVIQNSLIIVRRPNPNQFNTVTADGRKERGQPGGVVIHNCRIVPEQNLVADRLKIKTYLGRPWKAYSRTVVIESQLADFIQPEGWTPWSGNQFLDTLYYAEYANAGPGAATNGRVKWKSLHFLKRSEALQFTVGTFLQGGRWITDNGIPVLKGLRK</sequence>
<gene>
    <name evidence="15" type="ORF">SVIM_LOCUS70482</name>
</gene>
<organism evidence="15">
    <name type="scientific">Salix viminalis</name>
    <name type="common">Common osier</name>
    <name type="synonym">Basket willow</name>
    <dbReference type="NCBI Taxonomy" id="40686"/>
    <lineage>
        <taxon>Eukaryota</taxon>
        <taxon>Viridiplantae</taxon>
        <taxon>Streptophyta</taxon>
        <taxon>Embryophyta</taxon>
        <taxon>Tracheophyta</taxon>
        <taxon>Spermatophyta</taxon>
        <taxon>Magnoliopsida</taxon>
        <taxon>eudicotyledons</taxon>
        <taxon>Gunneridae</taxon>
        <taxon>Pentapetalae</taxon>
        <taxon>rosids</taxon>
        <taxon>fabids</taxon>
        <taxon>Malpighiales</taxon>
        <taxon>Salicaceae</taxon>
        <taxon>Saliceae</taxon>
        <taxon>Salix</taxon>
    </lineage>
</organism>
<dbReference type="SUPFAM" id="SSF51126">
    <property type="entry name" value="Pectin lyase-like"/>
    <property type="match status" value="1"/>
</dbReference>
<comment type="subcellular location">
    <subcellularLocation>
        <location evidence="1">Secreted</location>
        <location evidence="1">Cell wall</location>
    </subcellularLocation>
</comment>
<dbReference type="InterPro" id="IPR012334">
    <property type="entry name" value="Pectin_lyas_fold"/>
</dbReference>
<evidence type="ECO:0000256" key="13">
    <source>
        <dbReference type="SAM" id="Phobius"/>
    </source>
</evidence>
<keyword evidence="10" id="KW-0325">Glycoprotein</keyword>
<dbReference type="FunFam" id="2.160.20.10:FF:000001">
    <property type="entry name" value="Pectinesterase"/>
    <property type="match status" value="1"/>
</dbReference>
<dbReference type="EMBL" id="CAADRP010000313">
    <property type="protein sequence ID" value="VFU26455.1"/>
    <property type="molecule type" value="Genomic_DNA"/>
</dbReference>
<evidence type="ECO:0000256" key="3">
    <source>
        <dbReference type="ARBA" id="ARBA00006027"/>
    </source>
</evidence>
<dbReference type="InterPro" id="IPR035513">
    <property type="entry name" value="Invertase/methylesterase_inhib"/>
</dbReference>
<keyword evidence="9" id="KW-1015">Disulfide bond</keyword>
<evidence type="ECO:0000256" key="6">
    <source>
        <dbReference type="ARBA" id="ARBA00022512"/>
    </source>
</evidence>
<dbReference type="AlphaFoldDB" id="A0A6N2KDK5"/>
<keyword evidence="13" id="KW-1133">Transmembrane helix</keyword>
<evidence type="ECO:0000256" key="10">
    <source>
        <dbReference type="ARBA" id="ARBA00023180"/>
    </source>
</evidence>
<dbReference type="InterPro" id="IPR000070">
    <property type="entry name" value="Pectinesterase_cat"/>
</dbReference>
<comment type="pathway">
    <text evidence="2">Glycan metabolism; pectin degradation; 2-dehydro-3-deoxy-D-gluconate from pectin: step 1/5.</text>
</comment>
<reference evidence="15" key="1">
    <citation type="submission" date="2019-03" db="EMBL/GenBank/DDBJ databases">
        <authorList>
            <person name="Mank J."/>
            <person name="Almeida P."/>
        </authorList>
    </citation>
    <scope>NUCLEOTIDE SEQUENCE</scope>
    <source>
        <strain evidence="15">78183</strain>
    </source>
</reference>
<dbReference type="UniPathway" id="UPA00545">
    <property type="reaction ID" value="UER00823"/>
</dbReference>
<dbReference type="GO" id="GO:0045490">
    <property type="term" value="P:pectin catabolic process"/>
    <property type="evidence" value="ECO:0007669"/>
    <property type="project" value="UniProtKB-UniPathway"/>
</dbReference>
<evidence type="ECO:0000259" key="14">
    <source>
        <dbReference type="SMART" id="SM00856"/>
    </source>
</evidence>
<comment type="similarity">
    <text evidence="3">In the N-terminal section; belongs to the PMEI family.</text>
</comment>
<evidence type="ECO:0000256" key="5">
    <source>
        <dbReference type="ARBA" id="ARBA00013229"/>
    </source>
</evidence>
<comment type="catalytic activity">
    <reaction evidence="11">
        <text>[(1-&gt;4)-alpha-D-galacturonosyl methyl ester](n) + n H2O = [(1-&gt;4)-alpha-D-galacturonosyl](n) + n methanol + n H(+)</text>
        <dbReference type="Rhea" id="RHEA:22380"/>
        <dbReference type="Rhea" id="RHEA-COMP:14570"/>
        <dbReference type="Rhea" id="RHEA-COMP:14573"/>
        <dbReference type="ChEBI" id="CHEBI:15377"/>
        <dbReference type="ChEBI" id="CHEBI:15378"/>
        <dbReference type="ChEBI" id="CHEBI:17790"/>
        <dbReference type="ChEBI" id="CHEBI:140522"/>
        <dbReference type="ChEBI" id="CHEBI:140523"/>
        <dbReference type="EC" id="3.1.1.11"/>
    </reaction>
</comment>
<dbReference type="Gene3D" id="1.20.140.40">
    <property type="entry name" value="Invertase/pectin methylesterase inhibitor family protein"/>
    <property type="match status" value="1"/>
</dbReference>
<dbReference type="NCBIfam" id="TIGR01614">
    <property type="entry name" value="PME_inhib"/>
    <property type="match status" value="1"/>
</dbReference>
<dbReference type="GO" id="GO:0042545">
    <property type="term" value="P:cell wall modification"/>
    <property type="evidence" value="ECO:0007669"/>
    <property type="project" value="InterPro"/>
</dbReference>
<keyword evidence="8" id="KW-0063">Aspartyl esterase</keyword>
<keyword evidence="7" id="KW-0378">Hydrolase</keyword>
<feature type="transmembrane region" description="Helical" evidence="13">
    <location>
        <begin position="6"/>
        <end position="26"/>
    </location>
</feature>
<dbReference type="PANTHER" id="PTHR31707">
    <property type="entry name" value="PECTINESTERASE"/>
    <property type="match status" value="1"/>
</dbReference>
<dbReference type="Gene3D" id="2.160.20.10">
    <property type="entry name" value="Single-stranded right-handed beta-helix, Pectin lyase-like"/>
    <property type="match status" value="1"/>
</dbReference>
<dbReference type="InterPro" id="IPR006501">
    <property type="entry name" value="Pectinesterase_inhib_dom"/>
</dbReference>
<name>A0A6N2KDK5_SALVM</name>
<feature type="domain" description="Pectinesterase inhibitor" evidence="14">
    <location>
        <begin position="42"/>
        <end position="194"/>
    </location>
</feature>
<keyword evidence="6" id="KW-0964">Secreted</keyword>
<dbReference type="EC" id="3.1.1.11" evidence="5"/>
<keyword evidence="6" id="KW-0134">Cell wall</keyword>
<evidence type="ECO:0000256" key="8">
    <source>
        <dbReference type="ARBA" id="ARBA00023085"/>
    </source>
</evidence>
<dbReference type="GO" id="GO:0004857">
    <property type="term" value="F:enzyme inhibitor activity"/>
    <property type="evidence" value="ECO:0007669"/>
    <property type="project" value="InterPro"/>
</dbReference>
<evidence type="ECO:0000256" key="4">
    <source>
        <dbReference type="ARBA" id="ARBA00007786"/>
    </source>
</evidence>
<proteinExistence type="inferred from homology"/>
<comment type="similarity">
    <text evidence="4">In the C-terminal section; belongs to the pectinesterase family.</text>
</comment>
<evidence type="ECO:0000256" key="11">
    <source>
        <dbReference type="ARBA" id="ARBA00047928"/>
    </source>
</evidence>
<dbReference type="InterPro" id="IPR011050">
    <property type="entry name" value="Pectin_lyase_fold/virulence"/>
</dbReference>
<comment type="function">
    <text evidence="12">Acts in the modification of cell walls via demethylesterification of cell wall pectin.</text>
</comment>
<evidence type="ECO:0000256" key="9">
    <source>
        <dbReference type="ARBA" id="ARBA00023157"/>
    </source>
</evidence>
<dbReference type="SMART" id="SM00856">
    <property type="entry name" value="PMEI"/>
    <property type="match status" value="1"/>
</dbReference>
<evidence type="ECO:0000256" key="1">
    <source>
        <dbReference type="ARBA" id="ARBA00004191"/>
    </source>
</evidence>
<evidence type="ECO:0000256" key="12">
    <source>
        <dbReference type="ARBA" id="ARBA00057335"/>
    </source>
</evidence>
<evidence type="ECO:0000313" key="15">
    <source>
        <dbReference type="EMBL" id="VFU26455.1"/>
    </source>
</evidence>
<keyword evidence="13" id="KW-0812">Transmembrane</keyword>
<dbReference type="Pfam" id="PF01095">
    <property type="entry name" value="Pectinesterase"/>
    <property type="match status" value="1"/>
</dbReference>
<dbReference type="Pfam" id="PF04043">
    <property type="entry name" value="PMEI"/>
    <property type="match status" value="1"/>
</dbReference>
<dbReference type="CDD" id="cd15798">
    <property type="entry name" value="PMEI-like_3"/>
    <property type="match status" value="1"/>
</dbReference>
<dbReference type="GO" id="GO:0030599">
    <property type="term" value="F:pectinesterase activity"/>
    <property type="evidence" value="ECO:0007669"/>
    <property type="project" value="UniProtKB-EC"/>
</dbReference>